<proteinExistence type="predicted"/>
<reference evidence="1" key="1">
    <citation type="submission" date="2021-06" db="EMBL/GenBank/DDBJ databases">
        <authorList>
            <person name="Kallberg Y."/>
            <person name="Tangrot J."/>
            <person name="Rosling A."/>
        </authorList>
    </citation>
    <scope>NUCLEOTIDE SEQUENCE</scope>
    <source>
        <strain evidence="1">28 12/20/2015</strain>
    </source>
</reference>
<feature type="non-terminal residue" evidence="1">
    <location>
        <position position="1"/>
    </location>
</feature>
<name>A0ACA9Q467_9GLOM</name>
<dbReference type="Proteomes" id="UP000789366">
    <property type="component" value="Unassembled WGS sequence"/>
</dbReference>
<gene>
    <name evidence="1" type="ORF">SPELUC_LOCUS13307</name>
</gene>
<evidence type="ECO:0000313" key="2">
    <source>
        <dbReference type="Proteomes" id="UP000789366"/>
    </source>
</evidence>
<evidence type="ECO:0000313" key="1">
    <source>
        <dbReference type="EMBL" id="CAG8733776.1"/>
    </source>
</evidence>
<organism evidence="1 2">
    <name type="scientific">Cetraspora pellucida</name>
    <dbReference type="NCBI Taxonomy" id="1433469"/>
    <lineage>
        <taxon>Eukaryota</taxon>
        <taxon>Fungi</taxon>
        <taxon>Fungi incertae sedis</taxon>
        <taxon>Mucoromycota</taxon>
        <taxon>Glomeromycotina</taxon>
        <taxon>Glomeromycetes</taxon>
        <taxon>Diversisporales</taxon>
        <taxon>Gigasporaceae</taxon>
        <taxon>Cetraspora</taxon>
    </lineage>
</organism>
<sequence length="139" mass="16230">LQNLFKNISQDNSALANLSKMLKNIKFFDPIQAKEFLTILEENIIYEVPKNDQAIKELVEIFTNECDLEYSDPDEVDNSLETSIFISNEVLKGLKTIYLYLLQHKNTSKYLKLVDKIKKVIREKKVNTMQQAMINSYFS</sequence>
<dbReference type="EMBL" id="CAJVPW010034520">
    <property type="protein sequence ID" value="CAG8733776.1"/>
    <property type="molecule type" value="Genomic_DNA"/>
</dbReference>
<protein>
    <submittedName>
        <fullName evidence="1">12463_t:CDS:1</fullName>
    </submittedName>
</protein>
<accession>A0ACA9Q467</accession>
<comment type="caution">
    <text evidence="1">The sequence shown here is derived from an EMBL/GenBank/DDBJ whole genome shotgun (WGS) entry which is preliminary data.</text>
</comment>
<keyword evidence="2" id="KW-1185">Reference proteome</keyword>